<dbReference type="PROSITE" id="PS51355">
    <property type="entry name" value="GLUTATHIONE_PEROXID_3"/>
    <property type="match status" value="1"/>
</dbReference>
<dbReference type="InterPro" id="IPR036249">
    <property type="entry name" value="Thioredoxin-like_sf"/>
</dbReference>
<comment type="similarity">
    <text evidence="1 5">Belongs to the glutathione peroxidase family.</text>
</comment>
<dbReference type="PIRSF" id="PIRSF000303">
    <property type="entry name" value="Glutathion_perox"/>
    <property type="match status" value="1"/>
</dbReference>
<keyword evidence="2 5" id="KW-0575">Peroxidase</keyword>
<dbReference type="Gene3D" id="3.40.30.10">
    <property type="entry name" value="Glutaredoxin"/>
    <property type="match status" value="1"/>
</dbReference>
<dbReference type="RefSeq" id="XP_065329894.1">
    <property type="nucleotide sequence ID" value="XM_065473822.1"/>
</dbReference>
<evidence type="ECO:0000256" key="3">
    <source>
        <dbReference type="ARBA" id="ARBA00023002"/>
    </source>
</evidence>
<protein>
    <recommendedName>
        <fullName evidence="5">Glutathione peroxidase</fullName>
    </recommendedName>
</protein>
<keyword evidence="3 5" id="KW-0560">Oxidoreductase</keyword>
<dbReference type="Pfam" id="PF00255">
    <property type="entry name" value="GSHPx"/>
    <property type="match status" value="1"/>
</dbReference>
<organism evidence="6 7">
    <name type="scientific">Vairimorpha necatrix</name>
    <dbReference type="NCBI Taxonomy" id="6039"/>
    <lineage>
        <taxon>Eukaryota</taxon>
        <taxon>Fungi</taxon>
        <taxon>Fungi incertae sedis</taxon>
        <taxon>Microsporidia</taxon>
        <taxon>Nosematidae</taxon>
        <taxon>Vairimorpha</taxon>
    </lineage>
</organism>
<keyword evidence="7" id="KW-1185">Reference proteome</keyword>
<dbReference type="PANTHER" id="PTHR11592">
    <property type="entry name" value="GLUTATHIONE PEROXIDASE"/>
    <property type="match status" value="1"/>
</dbReference>
<evidence type="ECO:0000256" key="2">
    <source>
        <dbReference type="ARBA" id="ARBA00022559"/>
    </source>
</evidence>
<dbReference type="GeneID" id="90541567"/>
<evidence type="ECO:0000256" key="1">
    <source>
        <dbReference type="ARBA" id="ARBA00006926"/>
    </source>
</evidence>
<dbReference type="InterPro" id="IPR000889">
    <property type="entry name" value="Glutathione_peroxidase"/>
</dbReference>
<reference evidence="6" key="1">
    <citation type="journal article" date="2024" name="BMC Genomics">
        <title>Functional annotation of a divergent genome using sequence and structure-based similarity.</title>
        <authorList>
            <person name="Svedberg D."/>
            <person name="Winiger R.R."/>
            <person name="Berg A."/>
            <person name="Sharma H."/>
            <person name="Tellgren-Roth C."/>
            <person name="Debrunner-Vossbrinck B.A."/>
            <person name="Vossbrinck C.R."/>
            <person name="Barandun J."/>
        </authorList>
    </citation>
    <scope>NUCLEOTIDE SEQUENCE</scope>
    <source>
        <strain evidence="6">Illinois isolate</strain>
    </source>
</reference>
<evidence type="ECO:0000256" key="5">
    <source>
        <dbReference type="RuleBase" id="RU000499"/>
    </source>
</evidence>
<proteinExistence type="inferred from homology"/>
<sequence>MSLEGSNFYKLSAIDYKDNLIDFSQYKGKMLLITNMASTCGLAKSNLSVLADILTLYREFGLEILIFPCLQYAKDDTDILKKMYEIIIDYSDKFTVFSDINLIGKDIHPVYKHIIKYSKGFVGRFMKWNFAKFIINEKGVIVKMFEPGDRIEVNEKIFKKLLKNKKVQIEEREVLKYETDPYDLENSSDEELFY</sequence>
<dbReference type="Proteomes" id="UP001334084">
    <property type="component" value="Chromosome 6"/>
</dbReference>
<evidence type="ECO:0000313" key="7">
    <source>
        <dbReference type="Proteomes" id="UP001334084"/>
    </source>
</evidence>
<dbReference type="GO" id="GO:0006979">
    <property type="term" value="P:response to oxidative stress"/>
    <property type="evidence" value="ECO:0007669"/>
    <property type="project" value="InterPro"/>
</dbReference>
<evidence type="ECO:0000256" key="4">
    <source>
        <dbReference type="PIRSR" id="PIRSR000303-1"/>
    </source>
</evidence>
<dbReference type="EMBL" id="CP142731">
    <property type="protein sequence ID" value="WUR03749.1"/>
    <property type="molecule type" value="Genomic_DNA"/>
</dbReference>
<accession>A0AAX4JCR9</accession>
<dbReference type="PRINTS" id="PR01011">
    <property type="entry name" value="GLUTPROXDASE"/>
</dbReference>
<name>A0AAX4JCR9_9MICR</name>
<evidence type="ECO:0000313" key="6">
    <source>
        <dbReference type="EMBL" id="WUR03749.1"/>
    </source>
</evidence>
<dbReference type="KEGG" id="vnx:VNE69_06070"/>
<dbReference type="AlphaFoldDB" id="A0AAX4JCR9"/>
<gene>
    <name evidence="6" type="ORF">VNE69_06070</name>
</gene>
<dbReference type="SUPFAM" id="SSF52833">
    <property type="entry name" value="Thioredoxin-like"/>
    <property type="match status" value="1"/>
</dbReference>
<dbReference type="PANTHER" id="PTHR11592:SF78">
    <property type="entry name" value="GLUTATHIONE PEROXIDASE"/>
    <property type="match status" value="1"/>
</dbReference>
<feature type="active site" evidence="4">
    <location>
        <position position="40"/>
    </location>
</feature>
<dbReference type="GO" id="GO:0004601">
    <property type="term" value="F:peroxidase activity"/>
    <property type="evidence" value="ECO:0007669"/>
    <property type="project" value="UniProtKB-KW"/>
</dbReference>